<accession>A0A542ZHU5</accession>
<keyword evidence="12" id="KW-1185">Reference proteome</keyword>
<keyword evidence="7" id="KW-0406">Ion transport</keyword>
<feature type="transmembrane region" description="Helical" evidence="9">
    <location>
        <begin position="351"/>
        <end position="371"/>
    </location>
</feature>
<dbReference type="Proteomes" id="UP000319514">
    <property type="component" value="Unassembled WGS sequence"/>
</dbReference>
<reference evidence="11 12" key="1">
    <citation type="submission" date="2019-06" db="EMBL/GenBank/DDBJ databases">
        <title>Sequencing the genomes of 1000 actinobacteria strains.</title>
        <authorList>
            <person name="Klenk H.-P."/>
        </authorList>
    </citation>
    <scope>NUCLEOTIDE SEQUENCE [LARGE SCALE GENOMIC DNA]</scope>
    <source>
        <strain evidence="11 12">DSM 18082</strain>
    </source>
</reference>
<dbReference type="InterPro" id="IPR006153">
    <property type="entry name" value="Cation/H_exchanger_TM"/>
</dbReference>
<dbReference type="GO" id="GO:0015297">
    <property type="term" value="F:antiporter activity"/>
    <property type="evidence" value="ECO:0007669"/>
    <property type="project" value="UniProtKB-KW"/>
</dbReference>
<feature type="transmembrane region" description="Helical" evidence="9">
    <location>
        <begin position="144"/>
        <end position="166"/>
    </location>
</feature>
<feature type="transmembrane region" description="Helical" evidence="9">
    <location>
        <begin position="319"/>
        <end position="339"/>
    </location>
</feature>
<feature type="transmembrane region" description="Helical" evidence="9">
    <location>
        <begin position="236"/>
        <end position="253"/>
    </location>
</feature>
<evidence type="ECO:0000256" key="2">
    <source>
        <dbReference type="ARBA" id="ARBA00005551"/>
    </source>
</evidence>
<evidence type="ECO:0000256" key="4">
    <source>
        <dbReference type="ARBA" id="ARBA00022449"/>
    </source>
</evidence>
<keyword evidence="8 9" id="KW-0472">Membrane</keyword>
<comment type="caution">
    <text evidence="11">The sequence shown here is derived from an EMBL/GenBank/DDBJ whole genome shotgun (WGS) entry which is preliminary data.</text>
</comment>
<comment type="similarity">
    <text evidence="2">Belongs to the monovalent cation:proton antiporter 2 (CPA2) transporter (TC 2.A.37) family.</text>
</comment>
<dbReference type="Pfam" id="PF00999">
    <property type="entry name" value="Na_H_Exchanger"/>
    <property type="match status" value="1"/>
</dbReference>
<feature type="transmembrane region" description="Helical" evidence="9">
    <location>
        <begin position="213"/>
        <end position="230"/>
    </location>
</feature>
<evidence type="ECO:0000259" key="10">
    <source>
        <dbReference type="Pfam" id="PF00999"/>
    </source>
</evidence>
<evidence type="ECO:0000256" key="3">
    <source>
        <dbReference type="ARBA" id="ARBA00022448"/>
    </source>
</evidence>
<dbReference type="Gene3D" id="1.20.1530.20">
    <property type="match status" value="1"/>
</dbReference>
<dbReference type="OrthoDB" id="4413712at2"/>
<feature type="transmembrane region" description="Helical" evidence="9">
    <location>
        <begin position="55"/>
        <end position="76"/>
    </location>
</feature>
<dbReference type="InterPro" id="IPR038770">
    <property type="entry name" value="Na+/solute_symporter_sf"/>
</dbReference>
<feature type="transmembrane region" description="Helical" evidence="9">
    <location>
        <begin position="172"/>
        <end position="192"/>
    </location>
</feature>
<dbReference type="EMBL" id="VFOQ01000001">
    <property type="protein sequence ID" value="TQL59927.1"/>
    <property type="molecule type" value="Genomic_DNA"/>
</dbReference>
<evidence type="ECO:0000256" key="7">
    <source>
        <dbReference type="ARBA" id="ARBA00023065"/>
    </source>
</evidence>
<proteinExistence type="inferred from homology"/>
<evidence type="ECO:0000256" key="5">
    <source>
        <dbReference type="ARBA" id="ARBA00022692"/>
    </source>
</evidence>
<gene>
    <name evidence="11" type="ORF">FB474_1302</name>
</gene>
<dbReference type="GO" id="GO:0016020">
    <property type="term" value="C:membrane"/>
    <property type="evidence" value="ECO:0007669"/>
    <property type="project" value="UniProtKB-SubCell"/>
</dbReference>
<dbReference type="PANTHER" id="PTHR43562:SF1">
    <property type="entry name" value="NA(+)_H(+) ANTIPORTER YJBQ-RELATED"/>
    <property type="match status" value="1"/>
</dbReference>
<protein>
    <submittedName>
        <fullName evidence="11">Transporter (CPA2 family)</fullName>
    </submittedName>
</protein>
<evidence type="ECO:0000313" key="12">
    <source>
        <dbReference type="Proteomes" id="UP000319514"/>
    </source>
</evidence>
<comment type="subcellular location">
    <subcellularLocation>
        <location evidence="1">Membrane</location>
        <topology evidence="1">Multi-pass membrane protein</topology>
    </subcellularLocation>
</comment>
<keyword evidence="4" id="KW-0050">Antiport</keyword>
<feature type="transmembrane region" description="Helical" evidence="9">
    <location>
        <begin position="262"/>
        <end position="280"/>
    </location>
</feature>
<evidence type="ECO:0000256" key="8">
    <source>
        <dbReference type="ARBA" id="ARBA00023136"/>
    </source>
</evidence>
<keyword evidence="5 9" id="KW-0812">Transmembrane</keyword>
<feature type="transmembrane region" description="Helical" evidence="9">
    <location>
        <begin position="88"/>
        <end position="110"/>
    </location>
</feature>
<feature type="transmembrane region" description="Helical" evidence="9">
    <location>
        <begin position="292"/>
        <end position="310"/>
    </location>
</feature>
<evidence type="ECO:0000256" key="6">
    <source>
        <dbReference type="ARBA" id="ARBA00022989"/>
    </source>
</evidence>
<dbReference type="RefSeq" id="WP_141787886.1">
    <property type="nucleotide sequence ID" value="NZ_BAAAKX010000004.1"/>
</dbReference>
<evidence type="ECO:0000313" key="11">
    <source>
        <dbReference type="EMBL" id="TQL59927.1"/>
    </source>
</evidence>
<keyword evidence="3" id="KW-0813">Transport</keyword>
<feature type="domain" description="Cation/H+ exchanger transmembrane" evidence="10">
    <location>
        <begin position="18"/>
        <end position="363"/>
    </location>
</feature>
<dbReference type="AlphaFoldDB" id="A0A542ZHU5"/>
<evidence type="ECO:0000256" key="1">
    <source>
        <dbReference type="ARBA" id="ARBA00004141"/>
    </source>
</evidence>
<feature type="transmembrane region" description="Helical" evidence="9">
    <location>
        <begin position="116"/>
        <end position="137"/>
    </location>
</feature>
<evidence type="ECO:0000256" key="9">
    <source>
        <dbReference type="SAM" id="Phobius"/>
    </source>
</evidence>
<dbReference type="GO" id="GO:1902600">
    <property type="term" value="P:proton transmembrane transport"/>
    <property type="evidence" value="ECO:0007669"/>
    <property type="project" value="InterPro"/>
</dbReference>
<keyword evidence="6 9" id="KW-1133">Transmembrane helix</keyword>
<organism evidence="11 12">
    <name type="scientific">Oryzihumus leptocrescens</name>
    <dbReference type="NCBI Taxonomy" id="297536"/>
    <lineage>
        <taxon>Bacteria</taxon>
        <taxon>Bacillati</taxon>
        <taxon>Actinomycetota</taxon>
        <taxon>Actinomycetes</taxon>
        <taxon>Micrococcales</taxon>
        <taxon>Intrasporangiaceae</taxon>
        <taxon>Oryzihumus</taxon>
    </lineage>
</organism>
<sequence length="385" mass="39315">MTFTLLSVICLAGIAGPLLAISHRWGLPVVVGELLVGVVLGPMLLGAVHATEPTFAFLAQIGFALVMFVAGSHVPVGDSRLRTALPKGLLRAAVVGVAAAPVAVALAQVFGTGHAVLYAVLLASSSAALILPIIDALHLTGDPVLELLPQVAVADAVCIVAVPLAIDPARAGRAALGALAVVGCSVVLFVVLRATERRGWRRDVHRLSERRKFALELRINLAILFGLAAVAQTTRVSIMLAGFTFGLAVAAIGEPRRLARQLFAVTEGFFGPLFFIWLGASLDLRALGRHPSLIGLGVALGVGALATHLVPRLMGQRPALGALACAQLGVPVAAAALGVQSHLLAAGEPTALVLGALVTIAVAAVAGTLAARNRDPAPATDSSRS</sequence>
<name>A0A542ZHU5_9MICO</name>
<dbReference type="PANTHER" id="PTHR43562">
    <property type="entry name" value="NAPA-TYPE SODIUM/HYDROGEN ANTIPORTER"/>
    <property type="match status" value="1"/>
</dbReference>